<dbReference type="EMBL" id="QPKV01000003">
    <property type="protein sequence ID" value="RDC57006.1"/>
    <property type="molecule type" value="Genomic_DNA"/>
</dbReference>
<evidence type="ECO:0000313" key="3">
    <source>
        <dbReference type="Proteomes" id="UP000253961"/>
    </source>
</evidence>
<keyword evidence="3" id="KW-1185">Reference proteome</keyword>
<organism evidence="2 3">
    <name type="scientific">Pedobacter chinensis</name>
    <dbReference type="NCBI Taxonomy" id="2282421"/>
    <lineage>
        <taxon>Bacteria</taxon>
        <taxon>Pseudomonadati</taxon>
        <taxon>Bacteroidota</taxon>
        <taxon>Sphingobacteriia</taxon>
        <taxon>Sphingobacteriales</taxon>
        <taxon>Sphingobacteriaceae</taxon>
        <taxon>Pedobacter</taxon>
    </lineage>
</organism>
<proteinExistence type="predicted"/>
<name>A0A369Q1W2_9SPHI</name>
<dbReference type="Pfam" id="PF10543">
    <property type="entry name" value="ORF6N"/>
    <property type="match status" value="1"/>
</dbReference>
<dbReference type="Proteomes" id="UP000253961">
    <property type="component" value="Unassembled WGS sequence"/>
</dbReference>
<protein>
    <submittedName>
        <fullName evidence="2">ORF6N domain-containing protein</fullName>
    </submittedName>
</protein>
<dbReference type="RefSeq" id="WP_115402189.1">
    <property type="nucleotide sequence ID" value="NZ_QPKV01000003.1"/>
</dbReference>
<dbReference type="OrthoDB" id="9816206at2"/>
<dbReference type="AlphaFoldDB" id="A0A369Q1W2"/>
<dbReference type="InterPro" id="IPR018873">
    <property type="entry name" value="KilA-N_DNA-bd_domain"/>
</dbReference>
<reference evidence="2 3" key="1">
    <citation type="submission" date="2018-07" db="EMBL/GenBank/DDBJ databases">
        <title>Pedobacter sp. nov., isolated from soil.</title>
        <authorList>
            <person name="Zhou L.Y."/>
            <person name="Du Z.J."/>
        </authorList>
    </citation>
    <scope>NUCLEOTIDE SEQUENCE [LARGE SCALE GENOMIC DNA]</scope>
    <source>
        <strain evidence="2 3">JDX94</strain>
    </source>
</reference>
<evidence type="ECO:0000259" key="1">
    <source>
        <dbReference type="Pfam" id="PF10543"/>
    </source>
</evidence>
<feature type="domain" description="KilA-N DNA-binding" evidence="1">
    <location>
        <begin position="17"/>
        <end position="102"/>
    </location>
</feature>
<sequence>MKEEISPAIIPNEVIVNKIYLFRGVKVMLDSDLAELFGVETKHLKQQVRRNIERFPEHFMFELTKEENEVLRSQFVTLEQGKYSKYLPFAFSEHGILQLSNVLKSNRAVEVSIKIIDVFVQLRTMVLSNTEIRLEVEKIKKKVDNQDKNIEVIFRYFDELLEQKAQPRKQIGYKISKEKK</sequence>
<comment type="caution">
    <text evidence="2">The sequence shown here is derived from an EMBL/GenBank/DDBJ whole genome shotgun (WGS) entry which is preliminary data.</text>
</comment>
<evidence type="ECO:0000313" key="2">
    <source>
        <dbReference type="EMBL" id="RDC57006.1"/>
    </source>
</evidence>
<accession>A0A369Q1W2</accession>
<gene>
    <name evidence="2" type="ORF">DU508_07355</name>
</gene>